<name>A0A3L8RDK5_STRRN</name>
<dbReference type="AlphaFoldDB" id="A0A3L8RDK5"/>
<feature type="compositionally biased region" description="Polar residues" evidence="1">
    <location>
        <begin position="1"/>
        <end position="12"/>
    </location>
</feature>
<sequence>MSTTETKATQIPSPRRDMGPEEAVDTAIDEACRALHLPTIRRRVQEMAGAAMRQRSSYKDFLADLLEAECAEREERRKQRLVRDASFPRPKRLEDFDFEENPNVTPELVGTLSDPAWVKAGQPLCLIGDSGTGKSHLLIGIGTAMAEAGLRVRYTTTVNLVNELAEAADEKKLTRLIARYGRVDLLCLDEFGYLDLDKAGPSCCSRSSPSARRGGPSRSRQTPRSRSGSRPSPIPVSARRSWTGSPSTRTSSRPEPSPTGSPRASGSVAADLHRQPRPASLTGGRPQPFRARPSSPSADRAPSPVLVRPSRPLGGPRPESSRVGNPPRTCRGRADGGPPRLQNYRQHPPPGPAEPPDRSGAKSPCYRGVNHTNTRPLHPGSGAKTAPCSGAKTSAYRQVVGLVALVGALAQPTVHAS</sequence>
<feature type="compositionally biased region" description="Low complexity" evidence="1">
    <location>
        <begin position="201"/>
        <end position="263"/>
    </location>
</feature>
<dbReference type="GO" id="GO:0006260">
    <property type="term" value="P:DNA replication"/>
    <property type="evidence" value="ECO:0007669"/>
    <property type="project" value="TreeGrafter"/>
</dbReference>
<dbReference type="Proteomes" id="UP000281594">
    <property type="component" value="Unassembled WGS sequence"/>
</dbReference>
<comment type="caution">
    <text evidence="3">The sequence shown here is derived from an EMBL/GenBank/DDBJ whole genome shotgun (WGS) entry which is preliminary data.</text>
</comment>
<dbReference type="PANTHER" id="PTHR30050:SF4">
    <property type="entry name" value="ATP-BINDING PROTEIN RV3427C IN INSERTION SEQUENCE-RELATED"/>
    <property type="match status" value="1"/>
</dbReference>
<evidence type="ECO:0000259" key="2">
    <source>
        <dbReference type="SMART" id="SM00382"/>
    </source>
</evidence>
<dbReference type="CDD" id="cd00009">
    <property type="entry name" value="AAA"/>
    <property type="match status" value="1"/>
</dbReference>
<dbReference type="InterPro" id="IPR020591">
    <property type="entry name" value="Chromosome_initiator_DnaA-like"/>
</dbReference>
<dbReference type="InterPro" id="IPR003593">
    <property type="entry name" value="AAA+_ATPase"/>
</dbReference>
<evidence type="ECO:0000313" key="4">
    <source>
        <dbReference type="Proteomes" id="UP000281594"/>
    </source>
</evidence>
<feature type="region of interest" description="Disordered" evidence="1">
    <location>
        <begin position="1"/>
        <end position="22"/>
    </location>
</feature>
<dbReference type="SUPFAM" id="SSF52540">
    <property type="entry name" value="P-loop containing nucleoside triphosphate hydrolases"/>
    <property type="match status" value="1"/>
</dbReference>
<dbReference type="Pfam" id="PF01695">
    <property type="entry name" value="IstB_IS21"/>
    <property type="match status" value="1"/>
</dbReference>
<evidence type="ECO:0000313" key="3">
    <source>
        <dbReference type="EMBL" id="RLV77671.1"/>
    </source>
</evidence>
<dbReference type="InterPro" id="IPR027417">
    <property type="entry name" value="P-loop_NTPase"/>
</dbReference>
<feature type="compositionally biased region" description="Low complexity" evidence="1">
    <location>
        <begin position="285"/>
        <end position="304"/>
    </location>
</feature>
<feature type="domain" description="AAA+ ATPase" evidence="2">
    <location>
        <begin position="120"/>
        <end position="313"/>
    </location>
</feature>
<proteinExistence type="predicted"/>
<accession>A0A3L8RDK5</accession>
<dbReference type="SMART" id="SM00382">
    <property type="entry name" value="AAA"/>
    <property type="match status" value="1"/>
</dbReference>
<reference evidence="3 4" key="1">
    <citation type="journal article" date="2018" name="J. Biol. Chem.">
        <title>Discovery of the actinoplanic acid pathway in Streptomyces rapamycinicus reveals a genetically conserved synergism with rapamycin.</title>
        <authorList>
            <person name="Mrak P."/>
            <person name="Krastel P."/>
            <person name="Pivk Lukancic P."/>
            <person name="Tao J."/>
            <person name="Pistorius D."/>
            <person name="Moore C.M."/>
        </authorList>
    </citation>
    <scope>NUCLEOTIDE SEQUENCE [LARGE SCALE GENOMIC DNA]</scope>
    <source>
        <strain evidence="3 4">NRRL 5491</strain>
    </source>
</reference>
<organism evidence="3 4">
    <name type="scientific">Streptomyces rapamycinicus (strain ATCC 29253 / DSM 41530 / NRRL 5491 / AYB-994)</name>
    <name type="common">Streptomyces hygroscopicus (strain ATCC 29253)</name>
    <dbReference type="NCBI Taxonomy" id="1343740"/>
    <lineage>
        <taxon>Bacteria</taxon>
        <taxon>Bacillati</taxon>
        <taxon>Actinomycetota</taxon>
        <taxon>Actinomycetes</taxon>
        <taxon>Kitasatosporales</taxon>
        <taxon>Streptomycetaceae</taxon>
        <taxon>Streptomyces</taxon>
        <taxon>Streptomyces violaceusniger group</taxon>
    </lineage>
</organism>
<protein>
    <submittedName>
        <fullName evidence="3">AAA family ATPase</fullName>
    </submittedName>
</protein>
<dbReference type="Gene3D" id="3.40.50.300">
    <property type="entry name" value="P-loop containing nucleotide triphosphate hydrolases"/>
    <property type="match status" value="1"/>
</dbReference>
<dbReference type="InterPro" id="IPR002611">
    <property type="entry name" value="IstB_ATP-bd"/>
</dbReference>
<gene>
    <name evidence="3" type="ORF">D3C57_104840</name>
</gene>
<dbReference type="GO" id="GO:0005524">
    <property type="term" value="F:ATP binding"/>
    <property type="evidence" value="ECO:0007669"/>
    <property type="project" value="InterPro"/>
</dbReference>
<dbReference type="PANTHER" id="PTHR30050">
    <property type="entry name" value="CHROMOSOMAL REPLICATION INITIATOR PROTEIN DNAA"/>
    <property type="match status" value="1"/>
</dbReference>
<dbReference type="PRINTS" id="PR00051">
    <property type="entry name" value="DNAA"/>
</dbReference>
<feature type="region of interest" description="Disordered" evidence="1">
    <location>
        <begin position="201"/>
        <end position="389"/>
    </location>
</feature>
<evidence type="ECO:0000256" key="1">
    <source>
        <dbReference type="SAM" id="MobiDB-lite"/>
    </source>
</evidence>
<dbReference type="EMBL" id="QYCY01000001">
    <property type="protein sequence ID" value="RLV77671.1"/>
    <property type="molecule type" value="Genomic_DNA"/>
</dbReference>